<dbReference type="PRINTS" id="PR00040">
    <property type="entry name" value="HTHMERR"/>
</dbReference>
<keyword evidence="3" id="KW-0238">DNA-binding</keyword>
<gene>
    <name evidence="7" type="ORF">ACFSPV_09635</name>
</gene>
<keyword evidence="2" id="KW-0805">Transcription regulation</keyword>
<evidence type="ECO:0000256" key="2">
    <source>
        <dbReference type="ARBA" id="ARBA00023015"/>
    </source>
</evidence>
<evidence type="ECO:0000256" key="4">
    <source>
        <dbReference type="ARBA" id="ARBA00023163"/>
    </source>
</evidence>
<dbReference type="EMBL" id="JBHUIG010000008">
    <property type="protein sequence ID" value="MFD2318967.1"/>
    <property type="molecule type" value="Genomic_DNA"/>
</dbReference>
<accession>A0ABW5EMM9</accession>
<comment type="caution">
    <text evidence="7">The sequence shown here is derived from an EMBL/GenBank/DDBJ whole genome shotgun (WGS) entry which is preliminary data.</text>
</comment>
<dbReference type="Proteomes" id="UP001597287">
    <property type="component" value="Unassembled WGS sequence"/>
</dbReference>
<dbReference type="PANTHER" id="PTHR30204:SF69">
    <property type="entry name" value="MERR-FAMILY TRANSCRIPTIONAL REGULATOR"/>
    <property type="match status" value="1"/>
</dbReference>
<evidence type="ECO:0000259" key="6">
    <source>
        <dbReference type="PROSITE" id="PS50937"/>
    </source>
</evidence>
<dbReference type="PROSITE" id="PS50937">
    <property type="entry name" value="HTH_MERR_2"/>
    <property type="match status" value="1"/>
</dbReference>
<name>A0ABW5EMM9_9BURK</name>
<feature type="domain" description="HTH merR-type" evidence="6">
    <location>
        <begin position="37"/>
        <end position="105"/>
    </location>
</feature>
<keyword evidence="1" id="KW-0678">Repressor</keyword>
<reference evidence="8" key="1">
    <citation type="journal article" date="2019" name="Int. J. Syst. Evol. Microbiol.">
        <title>The Global Catalogue of Microorganisms (GCM) 10K type strain sequencing project: providing services to taxonomists for standard genome sequencing and annotation.</title>
        <authorList>
            <consortium name="The Broad Institute Genomics Platform"/>
            <consortium name="The Broad Institute Genome Sequencing Center for Infectious Disease"/>
            <person name="Wu L."/>
            <person name="Ma J."/>
        </authorList>
    </citation>
    <scope>NUCLEOTIDE SEQUENCE [LARGE SCALE GENOMIC DNA]</scope>
    <source>
        <strain evidence="8">CCUG 62793</strain>
    </source>
</reference>
<evidence type="ECO:0000256" key="3">
    <source>
        <dbReference type="ARBA" id="ARBA00023125"/>
    </source>
</evidence>
<evidence type="ECO:0000313" key="7">
    <source>
        <dbReference type="EMBL" id="MFD2318967.1"/>
    </source>
</evidence>
<dbReference type="InterPro" id="IPR047057">
    <property type="entry name" value="MerR_fam"/>
</dbReference>
<protein>
    <submittedName>
        <fullName evidence="7">MerR family transcriptional regulator</fullName>
    </submittedName>
</protein>
<dbReference type="RefSeq" id="WP_380107686.1">
    <property type="nucleotide sequence ID" value="NZ_JBHSIH010000001.1"/>
</dbReference>
<sequence length="166" mass="18710">MSWVGAPFERSQRRDPVIVRQGGTDPGYPVANDYDRAMYIGELARRAGCSPKAVRLYESRGLLGAVARAGSYRVYGEQDLVLVQRIRQALGLGFRLDELHGLHRIHEATSWEALARLLRERSIQVQADIRRLQAQQSQLAALERELLECRLEPADARERACETALA</sequence>
<proteinExistence type="predicted"/>
<keyword evidence="5" id="KW-0175">Coiled coil</keyword>
<dbReference type="SMART" id="SM00422">
    <property type="entry name" value="HTH_MERR"/>
    <property type="match status" value="1"/>
</dbReference>
<evidence type="ECO:0000313" key="8">
    <source>
        <dbReference type="Proteomes" id="UP001597287"/>
    </source>
</evidence>
<organism evidence="7 8">
    <name type="scientific">Delftia deserti</name>
    <dbReference type="NCBI Taxonomy" id="1651218"/>
    <lineage>
        <taxon>Bacteria</taxon>
        <taxon>Pseudomonadati</taxon>
        <taxon>Pseudomonadota</taxon>
        <taxon>Betaproteobacteria</taxon>
        <taxon>Burkholderiales</taxon>
        <taxon>Comamonadaceae</taxon>
        <taxon>Delftia</taxon>
    </lineage>
</organism>
<dbReference type="Pfam" id="PF13411">
    <property type="entry name" value="MerR_1"/>
    <property type="match status" value="1"/>
</dbReference>
<dbReference type="InterPro" id="IPR000551">
    <property type="entry name" value="MerR-type_HTH_dom"/>
</dbReference>
<evidence type="ECO:0000256" key="1">
    <source>
        <dbReference type="ARBA" id="ARBA00022491"/>
    </source>
</evidence>
<dbReference type="SUPFAM" id="SSF46955">
    <property type="entry name" value="Putative DNA-binding domain"/>
    <property type="match status" value="1"/>
</dbReference>
<dbReference type="PANTHER" id="PTHR30204">
    <property type="entry name" value="REDOX-CYCLING DRUG-SENSING TRANSCRIPTIONAL ACTIVATOR SOXR"/>
    <property type="match status" value="1"/>
</dbReference>
<keyword evidence="8" id="KW-1185">Reference proteome</keyword>
<dbReference type="InterPro" id="IPR009061">
    <property type="entry name" value="DNA-bd_dom_put_sf"/>
</dbReference>
<feature type="coiled-coil region" evidence="5">
    <location>
        <begin position="115"/>
        <end position="152"/>
    </location>
</feature>
<keyword evidence="4" id="KW-0804">Transcription</keyword>
<dbReference type="PROSITE" id="PS00552">
    <property type="entry name" value="HTH_MERR_1"/>
    <property type="match status" value="1"/>
</dbReference>
<dbReference type="Gene3D" id="1.10.1660.10">
    <property type="match status" value="1"/>
</dbReference>
<evidence type="ECO:0000256" key="5">
    <source>
        <dbReference type="SAM" id="Coils"/>
    </source>
</evidence>